<sequence>MFKPLWLYRTLLVTTAVTVPGLVHAQDTNTTAMPPQPTEEVEQQAEEASAPDISAPGEIIVTGRVNRDPVRSSDQVVSVLSTEDIARTGEGDIAGALGRVTGLSVVGNGLVYVRGLGDRYSLALLNGLPLPSPEPLRRVVPLDIFPTNIIASSVVQKSYSPNYPAEFGGGVINLTTIAVPEESFLTVGVGGSANTETTFHTGYSYYGSGSDWTGFDNGTRNIPPQLNAFLASGKKISDSSIDKAAIIGEFADPNLVLTQKMNHVPANWSGSLTGGTAFDVGDARVGVIATASYSNDWRTRDITQQSAALADLSILKDDFRTVSTDNNITVNGMLGIGVELGRHKFRFTNLYIRDTLKNTRLSEGRNIGSGYDRFNQDTAWIERQLIDSQFVGELRFGSFGIDLRGGYANSQRESPFETNFQYVRTNLENDPYGDIFVNRLNNGQEGSASVAFSDLNEDLWYGGIDVSGLVWPRLTLTAGYSYTDTYRKSSRRQFQIVAPSNFDIGVGAFRPDYLIQHSVAEYYNYSLVETTESDPAFAASLRIHGAYVKATWEPVDAVSLDFGARFETADQNVRPMQMFLTPSSSTAGTSLSHDYYLPAATITWDVADKLQLRLNASKTIARPQFRELIFQLYYDPEANREYRGNPFLKDSKLTNAEVRLEYYMSGQDKISLAGFWKKIDNPIETFIRFGDNGSRGYFANAPEAKLYGAEFEARKSFDLYDLGGKFFSDRSLFTQVNYTYSHSALVVGEGDTVDVYPTVGIPALAQFRDGAPLTGQSDHVANLQIGLESQDGLSQQTLLVNYASNRVTGRGDNLLPDIIESPGIKLDFVWRQGIKLGGIDTEWKFEARNILNQNYEEYQKNADRRIDVNSYDLGTTFKMSVSANF</sequence>
<comment type="caution">
    <text evidence="9">The sequence shown here is derived from an EMBL/GenBank/DDBJ whole genome shotgun (WGS) entry which is preliminary data.</text>
</comment>
<name>A0A845ACT5_9SPHN</name>
<dbReference type="PANTHER" id="PTHR40980:SF5">
    <property type="entry name" value="TONB-DEPENDENT RECEPTOR"/>
    <property type="match status" value="1"/>
</dbReference>
<dbReference type="Gene3D" id="2.170.130.10">
    <property type="entry name" value="TonB-dependent receptor, plug domain"/>
    <property type="match status" value="1"/>
</dbReference>
<evidence type="ECO:0000313" key="9">
    <source>
        <dbReference type="EMBL" id="MXP25008.1"/>
    </source>
</evidence>
<feature type="domain" description="TonB-dependent receptor-like beta-barrel" evidence="7">
    <location>
        <begin position="355"/>
        <end position="808"/>
    </location>
</feature>
<dbReference type="Pfam" id="PF00593">
    <property type="entry name" value="TonB_dep_Rec_b-barrel"/>
    <property type="match status" value="1"/>
</dbReference>
<keyword evidence="6" id="KW-0732">Signal</keyword>
<dbReference type="Pfam" id="PF07715">
    <property type="entry name" value="Plug"/>
    <property type="match status" value="1"/>
</dbReference>
<dbReference type="InterPro" id="IPR036942">
    <property type="entry name" value="Beta-barrel_TonB_sf"/>
</dbReference>
<proteinExistence type="inferred from homology"/>
<comment type="similarity">
    <text evidence="4">Belongs to the TonB-dependent receptor family.</text>
</comment>
<keyword evidence="2 4" id="KW-0472">Membrane</keyword>
<dbReference type="Gene3D" id="2.40.170.20">
    <property type="entry name" value="TonB-dependent receptor, beta-barrel domain"/>
    <property type="match status" value="1"/>
</dbReference>
<comment type="subcellular location">
    <subcellularLocation>
        <location evidence="1 4">Cell outer membrane</location>
    </subcellularLocation>
</comment>
<keyword evidence="10" id="KW-1185">Reference proteome</keyword>
<evidence type="ECO:0000256" key="3">
    <source>
        <dbReference type="ARBA" id="ARBA00023237"/>
    </source>
</evidence>
<feature type="domain" description="TonB-dependent receptor plug" evidence="8">
    <location>
        <begin position="70"/>
        <end position="171"/>
    </location>
</feature>
<evidence type="ECO:0000256" key="2">
    <source>
        <dbReference type="ARBA" id="ARBA00023136"/>
    </source>
</evidence>
<evidence type="ECO:0000256" key="5">
    <source>
        <dbReference type="SAM" id="MobiDB-lite"/>
    </source>
</evidence>
<dbReference type="PANTHER" id="PTHR40980">
    <property type="entry name" value="PLUG DOMAIN-CONTAINING PROTEIN"/>
    <property type="match status" value="1"/>
</dbReference>
<evidence type="ECO:0000259" key="8">
    <source>
        <dbReference type="Pfam" id="PF07715"/>
    </source>
</evidence>
<accession>A0A845ACT5</accession>
<evidence type="ECO:0000256" key="1">
    <source>
        <dbReference type="ARBA" id="ARBA00004442"/>
    </source>
</evidence>
<dbReference type="RefSeq" id="WP_160738183.1">
    <property type="nucleotide sequence ID" value="NZ_WTYQ01000001.1"/>
</dbReference>
<organism evidence="9 10">
    <name type="scientific">Altericroceibacterium indicum</name>
    <dbReference type="NCBI Taxonomy" id="374177"/>
    <lineage>
        <taxon>Bacteria</taxon>
        <taxon>Pseudomonadati</taxon>
        <taxon>Pseudomonadota</taxon>
        <taxon>Alphaproteobacteria</taxon>
        <taxon>Sphingomonadales</taxon>
        <taxon>Erythrobacteraceae</taxon>
        <taxon>Altericroceibacterium</taxon>
    </lineage>
</organism>
<dbReference type="InterPro" id="IPR037066">
    <property type="entry name" value="Plug_dom_sf"/>
</dbReference>
<dbReference type="OrthoDB" id="9768470at2"/>
<protein>
    <submittedName>
        <fullName evidence="9">TonB-dependent receptor</fullName>
    </submittedName>
</protein>
<dbReference type="SUPFAM" id="SSF56935">
    <property type="entry name" value="Porins"/>
    <property type="match status" value="1"/>
</dbReference>
<reference evidence="9 10" key="1">
    <citation type="submission" date="2019-12" db="EMBL/GenBank/DDBJ databases">
        <title>Genomic-based taxomic classification of the family Erythrobacteraceae.</title>
        <authorList>
            <person name="Xu L."/>
        </authorList>
    </citation>
    <scope>NUCLEOTIDE SEQUENCE [LARGE SCALE GENOMIC DNA]</scope>
    <source>
        <strain evidence="9 10">DSM 18604</strain>
    </source>
</reference>
<keyword evidence="3" id="KW-0998">Cell outer membrane</keyword>
<gene>
    <name evidence="9" type="ORF">GRI39_02960</name>
</gene>
<feature type="chain" id="PRO_5032803637" evidence="6">
    <location>
        <begin position="26"/>
        <end position="885"/>
    </location>
</feature>
<dbReference type="InterPro" id="IPR000531">
    <property type="entry name" value="Beta-barrel_TonB"/>
</dbReference>
<dbReference type="GO" id="GO:0009279">
    <property type="term" value="C:cell outer membrane"/>
    <property type="evidence" value="ECO:0007669"/>
    <property type="project" value="UniProtKB-SubCell"/>
</dbReference>
<feature type="signal peptide" evidence="6">
    <location>
        <begin position="1"/>
        <end position="25"/>
    </location>
</feature>
<evidence type="ECO:0000256" key="4">
    <source>
        <dbReference type="RuleBase" id="RU003357"/>
    </source>
</evidence>
<evidence type="ECO:0000259" key="7">
    <source>
        <dbReference type="Pfam" id="PF00593"/>
    </source>
</evidence>
<dbReference type="Proteomes" id="UP000460561">
    <property type="component" value="Unassembled WGS sequence"/>
</dbReference>
<dbReference type="AlphaFoldDB" id="A0A845ACT5"/>
<evidence type="ECO:0000313" key="10">
    <source>
        <dbReference type="Proteomes" id="UP000460561"/>
    </source>
</evidence>
<dbReference type="InterPro" id="IPR012910">
    <property type="entry name" value="Plug_dom"/>
</dbReference>
<feature type="region of interest" description="Disordered" evidence="5">
    <location>
        <begin position="27"/>
        <end position="50"/>
    </location>
</feature>
<dbReference type="EMBL" id="WTYQ01000001">
    <property type="protein sequence ID" value="MXP25008.1"/>
    <property type="molecule type" value="Genomic_DNA"/>
</dbReference>
<keyword evidence="9" id="KW-0675">Receptor</keyword>
<keyword evidence="4" id="KW-0798">TonB box</keyword>
<evidence type="ECO:0000256" key="6">
    <source>
        <dbReference type="SAM" id="SignalP"/>
    </source>
</evidence>